<gene>
    <name evidence="1" type="ORF">AAES_22722</name>
</gene>
<name>A0A0Q3X7M8_AMAAE</name>
<protein>
    <submittedName>
        <fullName evidence="1">Uncharacterized protein</fullName>
    </submittedName>
</protein>
<dbReference type="EMBL" id="LMAW01000371">
    <property type="protein sequence ID" value="KQL59269.1"/>
    <property type="molecule type" value="Genomic_DNA"/>
</dbReference>
<dbReference type="Proteomes" id="UP000051836">
    <property type="component" value="Unassembled WGS sequence"/>
</dbReference>
<proteinExistence type="predicted"/>
<organism evidence="1 2">
    <name type="scientific">Amazona aestiva</name>
    <name type="common">Blue-fronted Amazon parrot</name>
    <dbReference type="NCBI Taxonomy" id="12930"/>
    <lineage>
        <taxon>Eukaryota</taxon>
        <taxon>Metazoa</taxon>
        <taxon>Chordata</taxon>
        <taxon>Craniata</taxon>
        <taxon>Vertebrata</taxon>
        <taxon>Euteleostomi</taxon>
        <taxon>Archelosauria</taxon>
        <taxon>Archosauria</taxon>
        <taxon>Dinosauria</taxon>
        <taxon>Saurischia</taxon>
        <taxon>Theropoda</taxon>
        <taxon>Coelurosauria</taxon>
        <taxon>Aves</taxon>
        <taxon>Neognathae</taxon>
        <taxon>Neoaves</taxon>
        <taxon>Telluraves</taxon>
        <taxon>Australaves</taxon>
        <taxon>Psittaciformes</taxon>
        <taxon>Psittacidae</taxon>
        <taxon>Amazona</taxon>
    </lineage>
</organism>
<reference evidence="1 2" key="1">
    <citation type="submission" date="2015-10" db="EMBL/GenBank/DDBJ databases">
        <authorList>
            <person name="Gilbert D.G."/>
        </authorList>
    </citation>
    <scope>NUCLEOTIDE SEQUENCE [LARGE SCALE GENOMIC DNA]</scope>
    <source>
        <strain evidence="1">FVVF132</strain>
    </source>
</reference>
<accession>A0A0Q3X7M8</accession>
<sequence>MVNWAEKPMRKDKDHGRKASVKFCVKLAHEVQLQFRATTSDNLQVRRSTAFDPVQLEDELEQQNPQCQTEEDVIMWAGRF</sequence>
<evidence type="ECO:0000313" key="1">
    <source>
        <dbReference type="EMBL" id="KQL59269.1"/>
    </source>
</evidence>
<keyword evidence="2" id="KW-1185">Reference proteome</keyword>
<comment type="caution">
    <text evidence="1">The sequence shown here is derived from an EMBL/GenBank/DDBJ whole genome shotgun (WGS) entry which is preliminary data.</text>
</comment>
<dbReference type="AlphaFoldDB" id="A0A0Q3X7M8"/>
<evidence type="ECO:0000313" key="2">
    <source>
        <dbReference type="Proteomes" id="UP000051836"/>
    </source>
</evidence>